<name>A0A658QZ66_9BURK</name>
<reference evidence="3 4" key="1">
    <citation type="submission" date="2016-01" db="EMBL/GenBank/DDBJ databases">
        <authorList>
            <person name="Peeters C."/>
        </authorList>
    </citation>
    <scope>NUCLEOTIDE SEQUENCE [LARGE SCALE GENOMIC DNA]</scope>
    <source>
        <strain evidence="3">LMG 29315</strain>
    </source>
</reference>
<keyword evidence="1" id="KW-1133">Transmembrane helix</keyword>
<dbReference type="GO" id="GO:0016020">
    <property type="term" value="C:membrane"/>
    <property type="evidence" value="ECO:0007669"/>
    <property type="project" value="InterPro"/>
</dbReference>
<feature type="domain" description="EamA" evidence="2">
    <location>
        <begin position="9"/>
        <end position="113"/>
    </location>
</feature>
<dbReference type="EMBL" id="FCNV02000006">
    <property type="protein sequence ID" value="SAL34869.1"/>
    <property type="molecule type" value="Genomic_DNA"/>
</dbReference>
<evidence type="ECO:0000259" key="2">
    <source>
        <dbReference type="Pfam" id="PF00892"/>
    </source>
</evidence>
<keyword evidence="1" id="KW-0812">Transmembrane</keyword>
<feature type="transmembrane region" description="Helical" evidence="1">
    <location>
        <begin position="71"/>
        <end position="90"/>
    </location>
</feature>
<comment type="caution">
    <text evidence="3">The sequence shown here is derived from an EMBL/GenBank/DDBJ whole genome shotgun (WGS) entry which is preliminary data.</text>
</comment>
<evidence type="ECO:0000313" key="3">
    <source>
        <dbReference type="EMBL" id="SAL34869.1"/>
    </source>
</evidence>
<keyword evidence="1" id="KW-0472">Membrane</keyword>
<keyword evidence="4" id="KW-1185">Reference proteome</keyword>
<dbReference type="Gene3D" id="1.10.3730.20">
    <property type="match status" value="1"/>
</dbReference>
<dbReference type="OrthoDB" id="7210375at2"/>
<dbReference type="InterPro" id="IPR000620">
    <property type="entry name" value="EamA_dom"/>
</dbReference>
<feature type="transmembrane region" description="Helical" evidence="1">
    <location>
        <begin position="6"/>
        <end position="23"/>
    </location>
</feature>
<dbReference type="Proteomes" id="UP000198263">
    <property type="component" value="Unassembled WGS sequence"/>
</dbReference>
<gene>
    <name evidence="3" type="ORF">AWB72_03358</name>
</gene>
<dbReference type="InterPro" id="IPR037185">
    <property type="entry name" value="EmrE-like"/>
</dbReference>
<feature type="transmembrane region" description="Helical" evidence="1">
    <location>
        <begin position="97"/>
        <end position="115"/>
    </location>
</feature>
<dbReference type="RefSeq" id="WP_087128329.1">
    <property type="nucleotide sequence ID" value="NZ_FCNV02000006.1"/>
</dbReference>
<dbReference type="AlphaFoldDB" id="A0A658QZ66"/>
<evidence type="ECO:0000313" key="4">
    <source>
        <dbReference type="Proteomes" id="UP000198263"/>
    </source>
</evidence>
<protein>
    <submittedName>
        <fullName evidence="3">4-amino-4-deoxy-L-arabinose-phosphoundecaprenol flippase subunit ArnF</fullName>
    </submittedName>
</protein>
<feature type="transmembrane region" description="Helical" evidence="1">
    <location>
        <begin position="43"/>
        <end position="65"/>
    </location>
</feature>
<organism evidence="3 4">
    <name type="scientific">Caballeronia concitans</name>
    <dbReference type="NCBI Taxonomy" id="1777133"/>
    <lineage>
        <taxon>Bacteria</taxon>
        <taxon>Pseudomonadati</taxon>
        <taxon>Pseudomonadota</taxon>
        <taxon>Betaproteobacteria</taxon>
        <taxon>Burkholderiales</taxon>
        <taxon>Burkholderiaceae</taxon>
        <taxon>Caballeronia</taxon>
    </lineage>
</organism>
<evidence type="ECO:0000256" key="1">
    <source>
        <dbReference type="SAM" id="Phobius"/>
    </source>
</evidence>
<proteinExistence type="predicted"/>
<accession>A0A658QZ66</accession>
<dbReference type="Pfam" id="PF00892">
    <property type="entry name" value="EamA"/>
    <property type="match status" value="1"/>
</dbReference>
<dbReference type="SUPFAM" id="SSF103481">
    <property type="entry name" value="Multidrug resistance efflux transporter EmrE"/>
    <property type="match status" value="1"/>
</dbReference>
<sequence>MTFLQIIWTLACVAIIASGQLLFKKAGLEIQAAGTWMSPRALVTVFCALVIYAVATLLWINLLRFVSLNRAYSFMALCFVIVPIASHFAFGESLTRGYLIGTIMIMCGLIVTSRFG</sequence>